<comment type="caution">
    <text evidence="1">The sequence shown here is derived from an EMBL/GenBank/DDBJ whole genome shotgun (WGS) entry which is preliminary data.</text>
</comment>
<gene>
    <name evidence="1" type="ORF">BV25DRAFT_1099375</name>
</gene>
<evidence type="ECO:0000313" key="2">
    <source>
        <dbReference type="Proteomes" id="UP000814140"/>
    </source>
</evidence>
<proteinExistence type="predicted"/>
<sequence length="524" mass="56529">MSFFHRRRSHYPDLDVSPAPSTHAPSSLRKRVSVFASKLSLRPTRSPSKAALSNVALWSERSLSRSPSPPSPDIRRPSGLGRRASLISLTTSPKSPRFPTRARTISSPNLLQIAPAPSRPRPMSLISLSLIFTHLPRNALPTLARVSKDFRTAALAELYGTLDLSPPLPLDAVDRCIARLAFNRILAALVRTLVLPVFPHTSASFSVALGLAINNMPQLSSLTLPMFDVDIVHGLAGSLQSLTLLSETVPDALYTSFLPSQDALTHLALPNLVSPPLSLPPETLSKLSSLIAPPALAMSLAPGRTLACVSLHVESTLYDGLRPAALMDALEGVRELRMILSRGVDTRTRARLVGALGRVGPRLRLLEIRMEGTSDETLYKQISGLLPVTPALRVLRFITTPSIFEVPSSPLSPPHTPTSLSSPPPSPIPAPVHLADSPGPPPFLLLPPSPRSPHPSVSTVPSTPDDTKCTRNESDAETDLREKTQLAAWMRLAPETSLKLVEFLSGSKWTRSQTGWAKSQSEDA</sequence>
<accession>A0ACB8TG88</accession>
<reference evidence="1" key="1">
    <citation type="submission" date="2021-03" db="EMBL/GenBank/DDBJ databases">
        <authorList>
            <consortium name="DOE Joint Genome Institute"/>
            <person name="Ahrendt S."/>
            <person name="Looney B.P."/>
            <person name="Miyauchi S."/>
            <person name="Morin E."/>
            <person name="Drula E."/>
            <person name="Courty P.E."/>
            <person name="Chicoki N."/>
            <person name="Fauchery L."/>
            <person name="Kohler A."/>
            <person name="Kuo A."/>
            <person name="Labutti K."/>
            <person name="Pangilinan J."/>
            <person name="Lipzen A."/>
            <person name="Riley R."/>
            <person name="Andreopoulos W."/>
            <person name="He G."/>
            <person name="Johnson J."/>
            <person name="Barry K.W."/>
            <person name="Grigoriev I.V."/>
            <person name="Nagy L."/>
            <person name="Hibbett D."/>
            <person name="Henrissat B."/>
            <person name="Matheny P.B."/>
            <person name="Labbe J."/>
            <person name="Martin F."/>
        </authorList>
    </citation>
    <scope>NUCLEOTIDE SEQUENCE</scope>
    <source>
        <strain evidence="1">HHB10654</strain>
    </source>
</reference>
<organism evidence="1 2">
    <name type="scientific">Artomyces pyxidatus</name>
    <dbReference type="NCBI Taxonomy" id="48021"/>
    <lineage>
        <taxon>Eukaryota</taxon>
        <taxon>Fungi</taxon>
        <taxon>Dikarya</taxon>
        <taxon>Basidiomycota</taxon>
        <taxon>Agaricomycotina</taxon>
        <taxon>Agaricomycetes</taxon>
        <taxon>Russulales</taxon>
        <taxon>Auriscalpiaceae</taxon>
        <taxon>Artomyces</taxon>
    </lineage>
</organism>
<name>A0ACB8TG88_9AGAM</name>
<dbReference type="EMBL" id="MU277190">
    <property type="protein sequence ID" value="KAI0067419.1"/>
    <property type="molecule type" value="Genomic_DNA"/>
</dbReference>
<evidence type="ECO:0000313" key="1">
    <source>
        <dbReference type="EMBL" id="KAI0067419.1"/>
    </source>
</evidence>
<protein>
    <submittedName>
        <fullName evidence="1">Uncharacterized protein</fullName>
    </submittedName>
</protein>
<reference evidence="1" key="2">
    <citation type="journal article" date="2022" name="New Phytol.">
        <title>Evolutionary transition to the ectomycorrhizal habit in the genomes of a hyperdiverse lineage of mushroom-forming fungi.</title>
        <authorList>
            <person name="Looney B."/>
            <person name="Miyauchi S."/>
            <person name="Morin E."/>
            <person name="Drula E."/>
            <person name="Courty P.E."/>
            <person name="Kohler A."/>
            <person name="Kuo A."/>
            <person name="LaButti K."/>
            <person name="Pangilinan J."/>
            <person name="Lipzen A."/>
            <person name="Riley R."/>
            <person name="Andreopoulos W."/>
            <person name="He G."/>
            <person name="Johnson J."/>
            <person name="Nolan M."/>
            <person name="Tritt A."/>
            <person name="Barry K.W."/>
            <person name="Grigoriev I.V."/>
            <person name="Nagy L.G."/>
            <person name="Hibbett D."/>
            <person name="Henrissat B."/>
            <person name="Matheny P.B."/>
            <person name="Labbe J."/>
            <person name="Martin F.M."/>
        </authorList>
    </citation>
    <scope>NUCLEOTIDE SEQUENCE</scope>
    <source>
        <strain evidence="1">HHB10654</strain>
    </source>
</reference>
<dbReference type="Proteomes" id="UP000814140">
    <property type="component" value="Unassembled WGS sequence"/>
</dbReference>
<keyword evidence="2" id="KW-1185">Reference proteome</keyword>